<dbReference type="PANTHER" id="PTHR30217:SF10">
    <property type="entry name" value="23S RRNA 5-HYDROXYCYTIDINE C2501 SYNTHASE"/>
    <property type="match status" value="1"/>
</dbReference>
<dbReference type="Proteomes" id="UP000190657">
    <property type="component" value="Unassembled WGS sequence"/>
</dbReference>
<dbReference type="EMBL" id="FUWW01000001">
    <property type="protein sequence ID" value="SJZ32654.1"/>
    <property type="molecule type" value="Genomic_DNA"/>
</dbReference>
<organism evidence="2 3">
    <name type="scientific">Eubacterium coprostanoligenes</name>
    <dbReference type="NCBI Taxonomy" id="290054"/>
    <lineage>
        <taxon>Bacteria</taxon>
        <taxon>Bacillati</taxon>
        <taxon>Bacillota</taxon>
        <taxon>Clostridia</taxon>
        <taxon>Eubacteriales</taxon>
        <taxon>Eubacteriaceae</taxon>
        <taxon>Eubacterium</taxon>
    </lineage>
</organism>
<gene>
    <name evidence="2" type="ORF">SAMN02745114_00006</name>
</gene>
<keyword evidence="2" id="KW-0645">Protease</keyword>
<feature type="domain" description="Peptidase U32 collagenase" evidence="1">
    <location>
        <begin position="306"/>
        <end position="409"/>
    </location>
</feature>
<dbReference type="STRING" id="290054.SAMN02745114_00006"/>
<protein>
    <submittedName>
        <fullName evidence="2">Putative protease</fullName>
    </submittedName>
</protein>
<dbReference type="Pfam" id="PF12392">
    <property type="entry name" value="DUF3656"/>
    <property type="match status" value="1"/>
</dbReference>
<dbReference type="PANTHER" id="PTHR30217">
    <property type="entry name" value="PEPTIDASE U32 FAMILY"/>
    <property type="match status" value="1"/>
</dbReference>
<proteinExistence type="predicted"/>
<accession>A0A1T4JRA2</accession>
<dbReference type="InterPro" id="IPR051454">
    <property type="entry name" value="RNA/ubiquinone_mod_enzymes"/>
</dbReference>
<evidence type="ECO:0000313" key="2">
    <source>
        <dbReference type="EMBL" id="SJZ32654.1"/>
    </source>
</evidence>
<keyword evidence="2" id="KW-0378">Hydrolase</keyword>
<keyword evidence="3" id="KW-1185">Reference proteome</keyword>
<evidence type="ECO:0000259" key="1">
    <source>
        <dbReference type="Pfam" id="PF12392"/>
    </source>
</evidence>
<sequence>MNNKPEILAPAGSMESLIAAVRCGANAVYLGTKGINARRGATNFTFEELKQAVEYCHARDVKIYLALNILISDSERELAYKTVEAGLSLGVDAFIIQDLGLAKIIHSHFPTARMHASTQCSVNSPEGFKALEKMGFVRAVLPREMSLDEIKEIRQATDMELEMFVHGALCMCVSGQCYLSAMLGGRSGNRGLCAQPCRLGFSADASRSCDLSLKDLSLIGNINEIAQAGVVSLKIEGRMKRPEYVAAAVTSCKKAIDGEYSASDENTLKSVFSRTGFTDGYFTGKRKDMFGTRQKEDVVAAKDVLKELSHLYDNENPLVPIDIEFICKANRKAELTARALGKAVTVTGTVPEKAINKPMTEESVKTRLAKFGNTQFYLKNIKIDLDDGLILLASVINSMRREAVEMLDKVEIQPFTQMPYKAEKYKEKDCTPYYTARFLNPDSIPDKHPFKRIFIPIWSSDEDFVDNRAGVEVPRGLFGMEEKLTKRLEHLKKIGVRKALCSNLGAYSLAQKMGFEVYGDFGLNIFNSESAQLFNSPILSFEATLEQTNRIGAKDTGIIGYGYLPLMLTRNCPIKNHLGCSRCTGKLTDRKGFEFKVKCSPYPCVEVLNPVPVYMGDRQKEIKTDFIHFYFTDESKNQVEQIINLFKTGGQFDGKYTRGLTYRGVE</sequence>
<dbReference type="Pfam" id="PF01136">
    <property type="entry name" value="Peptidase_U32"/>
    <property type="match status" value="1"/>
</dbReference>
<dbReference type="InterPro" id="IPR001539">
    <property type="entry name" value="Peptidase_U32"/>
</dbReference>
<dbReference type="PROSITE" id="PS01276">
    <property type="entry name" value="PEPTIDASE_U32"/>
    <property type="match status" value="1"/>
</dbReference>
<reference evidence="2 3" key="1">
    <citation type="submission" date="2017-02" db="EMBL/GenBank/DDBJ databases">
        <authorList>
            <person name="Peterson S.W."/>
        </authorList>
    </citation>
    <scope>NUCLEOTIDE SEQUENCE [LARGE SCALE GENOMIC DNA]</scope>
    <source>
        <strain evidence="2 3">ATCC 51222</strain>
    </source>
</reference>
<dbReference type="AlphaFoldDB" id="A0A1T4JRA2"/>
<evidence type="ECO:0000313" key="3">
    <source>
        <dbReference type="Proteomes" id="UP000190657"/>
    </source>
</evidence>
<name>A0A1T4JRA2_9FIRM</name>
<dbReference type="InterPro" id="IPR020988">
    <property type="entry name" value="Pept_U32_collagenase"/>
</dbReference>
<dbReference type="GO" id="GO:0006508">
    <property type="term" value="P:proteolysis"/>
    <property type="evidence" value="ECO:0007669"/>
    <property type="project" value="UniProtKB-KW"/>
</dbReference>
<dbReference type="GO" id="GO:0008233">
    <property type="term" value="F:peptidase activity"/>
    <property type="evidence" value="ECO:0007669"/>
    <property type="project" value="UniProtKB-KW"/>
</dbReference>